<dbReference type="PROSITE" id="PS50234">
    <property type="entry name" value="VWFA"/>
    <property type="match status" value="1"/>
</dbReference>
<dbReference type="InterPro" id="IPR036465">
    <property type="entry name" value="vWFA_dom_sf"/>
</dbReference>
<dbReference type="PANTHER" id="PTHR45737:SF6">
    <property type="entry name" value="VON WILLEBRAND FACTOR A DOMAIN-CONTAINING PROTEIN 5A"/>
    <property type="match status" value="1"/>
</dbReference>
<evidence type="ECO:0000256" key="2">
    <source>
        <dbReference type="ARBA" id="ARBA00022454"/>
    </source>
</evidence>
<dbReference type="SMART" id="SM00327">
    <property type="entry name" value="VWA"/>
    <property type="match status" value="1"/>
</dbReference>
<organism evidence="7 8">
    <name type="scientific">Letharia columbiana</name>
    <dbReference type="NCBI Taxonomy" id="112416"/>
    <lineage>
        <taxon>Eukaryota</taxon>
        <taxon>Fungi</taxon>
        <taxon>Dikarya</taxon>
        <taxon>Ascomycota</taxon>
        <taxon>Pezizomycotina</taxon>
        <taxon>Lecanoromycetes</taxon>
        <taxon>OSLEUM clade</taxon>
        <taxon>Lecanoromycetidae</taxon>
        <taxon>Lecanorales</taxon>
        <taxon>Lecanorineae</taxon>
        <taxon>Parmeliaceae</taxon>
        <taxon>Letharia</taxon>
    </lineage>
</organism>
<evidence type="ECO:0000259" key="6">
    <source>
        <dbReference type="PROSITE" id="PS51468"/>
    </source>
</evidence>
<dbReference type="Pfam" id="PF13768">
    <property type="entry name" value="VWA_3"/>
    <property type="match status" value="1"/>
</dbReference>
<accession>A0A8H6L090</accession>
<feature type="region of interest" description="Disordered" evidence="4">
    <location>
        <begin position="725"/>
        <end position="786"/>
    </location>
</feature>
<evidence type="ECO:0000313" key="8">
    <source>
        <dbReference type="Proteomes" id="UP000578531"/>
    </source>
</evidence>
<feature type="domain" description="VIT" evidence="6">
    <location>
        <begin position="12"/>
        <end position="143"/>
    </location>
</feature>
<proteinExistence type="predicted"/>
<dbReference type="EMBL" id="JACCJC010000066">
    <property type="protein sequence ID" value="KAF6230657.1"/>
    <property type="molecule type" value="Genomic_DNA"/>
</dbReference>
<dbReference type="PROSITE" id="PS00322">
    <property type="entry name" value="HISTONE_H3_1"/>
    <property type="match status" value="1"/>
</dbReference>
<keyword evidence="3" id="KW-0544">Nucleosome core</keyword>
<dbReference type="GO" id="GO:0000786">
    <property type="term" value="C:nucleosome"/>
    <property type="evidence" value="ECO:0007669"/>
    <property type="project" value="UniProtKB-KW"/>
</dbReference>
<dbReference type="PRINTS" id="PR00622">
    <property type="entry name" value="HISTONEH3"/>
</dbReference>
<dbReference type="AlphaFoldDB" id="A0A8H6L090"/>
<dbReference type="PANTHER" id="PTHR45737">
    <property type="entry name" value="VON WILLEBRAND FACTOR A DOMAIN-CONTAINING PROTEIN 5A"/>
    <property type="match status" value="1"/>
</dbReference>
<comment type="subcellular location">
    <subcellularLocation>
        <location evidence="1">Chromosome</location>
    </subcellularLocation>
</comment>
<dbReference type="Proteomes" id="UP000578531">
    <property type="component" value="Unassembled WGS sequence"/>
</dbReference>
<dbReference type="Pfam" id="PF08487">
    <property type="entry name" value="VIT"/>
    <property type="match status" value="1"/>
</dbReference>
<dbReference type="GO" id="GO:0030527">
    <property type="term" value="F:structural constituent of chromatin"/>
    <property type="evidence" value="ECO:0007669"/>
    <property type="project" value="InterPro"/>
</dbReference>
<name>A0A8H6L090_9LECA</name>
<dbReference type="OrthoDB" id="1729737at2759"/>
<evidence type="ECO:0000259" key="5">
    <source>
        <dbReference type="PROSITE" id="PS50234"/>
    </source>
</evidence>
<dbReference type="GO" id="GO:0003677">
    <property type="term" value="F:DNA binding"/>
    <property type="evidence" value="ECO:0007669"/>
    <property type="project" value="InterPro"/>
</dbReference>
<keyword evidence="8" id="KW-1185">Reference proteome</keyword>
<dbReference type="GeneID" id="59292838"/>
<comment type="caution">
    <text evidence="7">The sequence shown here is derived from an EMBL/GenBank/DDBJ whole genome shotgun (WGS) entry which is preliminary data.</text>
</comment>
<dbReference type="InterPro" id="IPR002035">
    <property type="entry name" value="VWF_A"/>
</dbReference>
<dbReference type="PROSITE" id="PS51468">
    <property type="entry name" value="VIT"/>
    <property type="match status" value="1"/>
</dbReference>
<dbReference type="InterPro" id="IPR000164">
    <property type="entry name" value="Histone_H3/CENP-A"/>
</dbReference>
<sequence>MRTGTQTMCGCYYVPSIKASKTKKYLPQVDLKAHTIILSTASRTVLSQTFVNPSSNTDVKECKYVFPLYDGVSVVGFTCQVGSRIINGLVKEKAKAKEEYDAAVERGETAGLLEQGPTSDVFMTSLGNIPAGEKLLVTVTYVGELKHDVGADGIRFTIPTRISPRYGQAGMDQNDSTVSKGDIAITVDVNMPEDSAIQEIRSPSHPIAVAFDRTSTSESQPPHLSRASATLSLGTSTLDKDIVLEIMHQDSGKPKALLETHPNISGQRALMATLVPNNLVQQSKPEIIFVADQSGSMKGARTKTLVAALRIFFKSLPVGIKFNICYFGTHHSLLFPVSQVYDQMSLEKALKSLDGLGGKFGGTQTLNAIRASVESRDDSQPLSIILATDGDIWQQQELFDYLNDSVATSKKNLRVFALGIGNSVSSALINGVARAGNGFAQSVGEGEKLDGKVIRMLRGALIPDYGAFTMEIQYQKDEDEDGFVMVELVSDSLRVLELDENDWPDAQLDEEPAFSAETTAGGEKDVEMPDADGQARYNHLPVVPAPKLMQTPQIIPPLYPFSRTNVYILISPGAAQGTVKSVVLKGSSAENPFALEIPIEVLSEPGETIHQLAAKKTVSELEEGRGWLVHAKDENGVFIKEKYSVRFQSMVEREAVRLGIQYQIAGKFTSFVATETDPENPENTVSRKAGIVEEAGTSPSVLYGQSAQPRNMPSFGALSSVSNFGAPASRGSPEDSRSHTQGSSGLFASFQRTPAPDESIGSVQHKKRAFHSRMSTGGKAPRKQLASKAALKIPPDQLVPFSAEVAQDASIHDEGNAKPEDIDPLQKIIALQTFEGYWNLDAPLREVVGLLAQHKAPQGVDSKAWATVLAITFLERKTPGDKEAWEMVVDKARGWLKDMEAREGGGFEEMWTLAEQLVVGAD</sequence>
<evidence type="ECO:0000313" key="7">
    <source>
        <dbReference type="EMBL" id="KAF6230657.1"/>
    </source>
</evidence>
<keyword evidence="3" id="KW-0238">DNA-binding</keyword>
<dbReference type="RefSeq" id="XP_037160125.1">
    <property type="nucleotide sequence ID" value="XM_037313076.1"/>
</dbReference>
<dbReference type="InterPro" id="IPR013694">
    <property type="entry name" value="VIT"/>
</dbReference>
<dbReference type="Gene3D" id="3.40.50.410">
    <property type="entry name" value="von Willebrand factor, type A domain"/>
    <property type="match status" value="1"/>
</dbReference>
<evidence type="ECO:0000256" key="1">
    <source>
        <dbReference type="ARBA" id="ARBA00004286"/>
    </source>
</evidence>
<keyword evidence="2" id="KW-0158">Chromosome</keyword>
<dbReference type="SMART" id="SM00609">
    <property type="entry name" value="VIT"/>
    <property type="match status" value="1"/>
</dbReference>
<evidence type="ECO:0000256" key="4">
    <source>
        <dbReference type="SAM" id="MobiDB-lite"/>
    </source>
</evidence>
<feature type="domain" description="VWFA" evidence="5">
    <location>
        <begin position="286"/>
        <end position="457"/>
    </location>
</feature>
<reference evidence="7 8" key="1">
    <citation type="journal article" date="2020" name="Genomics">
        <title>Complete, high-quality genomes from long-read metagenomic sequencing of two wolf lichen thalli reveals enigmatic genome architecture.</title>
        <authorList>
            <person name="McKenzie S.K."/>
            <person name="Walston R.F."/>
            <person name="Allen J.L."/>
        </authorList>
    </citation>
    <scope>NUCLEOTIDE SEQUENCE [LARGE SCALE GENOMIC DNA]</scope>
    <source>
        <strain evidence="7">WasteWater2</strain>
    </source>
</reference>
<feature type="compositionally biased region" description="Polar residues" evidence="4">
    <location>
        <begin position="739"/>
        <end position="752"/>
    </location>
</feature>
<gene>
    <name evidence="7" type="ORF">HO173_011194</name>
</gene>
<evidence type="ECO:0000256" key="3">
    <source>
        <dbReference type="ARBA" id="ARBA00023269"/>
    </source>
</evidence>
<dbReference type="SUPFAM" id="SSF53300">
    <property type="entry name" value="vWA-like"/>
    <property type="match status" value="1"/>
</dbReference>
<protein>
    <submittedName>
        <fullName evidence="7">Uncharacterized protein</fullName>
    </submittedName>
</protein>